<comment type="caution">
    <text evidence="2">The sequence shown here is derived from an EMBL/GenBank/DDBJ whole genome shotgun (WGS) entry which is preliminary data.</text>
</comment>
<reference evidence="2 3" key="1">
    <citation type="submission" date="2018-10" db="EMBL/GenBank/DDBJ databases">
        <title>Natronolimnobius sp. XQ-INN 246 isolated from Inner Mongolia Autonomous Region of China.</title>
        <authorList>
            <person name="Xue Q."/>
        </authorList>
    </citation>
    <scope>NUCLEOTIDE SEQUENCE [LARGE SCALE GENOMIC DNA]</scope>
    <source>
        <strain evidence="2 3">XQ-INN 246</strain>
    </source>
</reference>
<keyword evidence="3" id="KW-1185">Reference proteome</keyword>
<feature type="transmembrane region" description="Helical" evidence="1">
    <location>
        <begin position="6"/>
        <end position="25"/>
    </location>
</feature>
<feature type="transmembrane region" description="Helical" evidence="1">
    <location>
        <begin position="37"/>
        <end position="56"/>
    </location>
</feature>
<evidence type="ECO:0000256" key="1">
    <source>
        <dbReference type="SAM" id="Phobius"/>
    </source>
</evidence>
<name>A0A4S3TNG5_9EURY</name>
<keyword evidence="1" id="KW-0812">Transmembrane</keyword>
<proteinExistence type="predicted"/>
<accession>A0A4S3TNG5</accession>
<dbReference type="AlphaFoldDB" id="A0A4S3TNG5"/>
<sequence>MVDLATVIGVLGVATTVAIFGGIYWDATRVDVSRPMLWAAVAAGAFGVGIGLYLFAEVPTTGVIMTANTGLVLYGFEREIAREDDEDAEPGTLPHRE</sequence>
<protein>
    <submittedName>
        <fullName evidence="2">Uncharacterized protein</fullName>
    </submittedName>
</protein>
<keyword evidence="1" id="KW-0472">Membrane</keyword>
<dbReference type="RefSeq" id="WP_141464210.1">
    <property type="nucleotide sequence ID" value="NZ_RBZW01000021.1"/>
</dbReference>
<evidence type="ECO:0000313" key="2">
    <source>
        <dbReference type="EMBL" id="THE65180.1"/>
    </source>
</evidence>
<organism evidence="2 3">
    <name type="scientific">Salinadaptatus halalkaliphilus</name>
    <dbReference type="NCBI Taxonomy" id="2419781"/>
    <lineage>
        <taxon>Archaea</taxon>
        <taxon>Methanobacteriati</taxon>
        <taxon>Methanobacteriota</taxon>
        <taxon>Stenosarchaea group</taxon>
        <taxon>Halobacteria</taxon>
        <taxon>Halobacteriales</taxon>
        <taxon>Natrialbaceae</taxon>
        <taxon>Salinadaptatus</taxon>
    </lineage>
</organism>
<dbReference type="OrthoDB" id="166447at2157"/>
<keyword evidence="1" id="KW-1133">Transmembrane helix</keyword>
<dbReference type="EMBL" id="RBZW01000021">
    <property type="protein sequence ID" value="THE65180.1"/>
    <property type="molecule type" value="Genomic_DNA"/>
</dbReference>
<gene>
    <name evidence="2" type="ORF">D8Y22_08150</name>
</gene>
<evidence type="ECO:0000313" key="3">
    <source>
        <dbReference type="Proteomes" id="UP000318864"/>
    </source>
</evidence>
<dbReference type="Proteomes" id="UP000318864">
    <property type="component" value="Unassembled WGS sequence"/>
</dbReference>